<dbReference type="EnsemblMetazoa" id="CJA38392.1">
    <property type="protein sequence ID" value="CJA38392.1"/>
    <property type="gene ID" value="WBGene00214239"/>
</dbReference>
<keyword evidence="2" id="KW-1185">Reference proteome</keyword>
<evidence type="ECO:0000313" key="1">
    <source>
        <dbReference type="EnsemblMetazoa" id="CJA38392.1"/>
    </source>
</evidence>
<dbReference type="AlphaFoldDB" id="A0A8R1EN36"/>
<name>A0A8R1EN36_CAEJA</name>
<accession>A0A8R1EN36</accession>
<evidence type="ECO:0000313" key="2">
    <source>
        <dbReference type="Proteomes" id="UP000005237"/>
    </source>
</evidence>
<reference evidence="1" key="2">
    <citation type="submission" date="2022-06" db="UniProtKB">
        <authorList>
            <consortium name="EnsemblMetazoa"/>
        </authorList>
    </citation>
    <scope>IDENTIFICATION</scope>
    <source>
        <strain evidence="1">DF5081</strain>
    </source>
</reference>
<dbReference type="SUPFAM" id="SSF52218">
    <property type="entry name" value="Flavoproteins"/>
    <property type="match status" value="1"/>
</dbReference>
<dbReference type="Proteomes" id="UP000005237">
    <property type="component" value="Unassembled WGS sequence"/>
</dbReference>
<organism evidence="1 2">
    <name type="scientific">Caenorhabditis japonica</name>
    <dbReference type="NCBI Taxonomy" id="281687"/>
    <lineage>
        <taxon>Eukaryota</taxon>
        <taxon>Metazoa</taxon>
        <taxon>Ecdysozoa</taxon>
        <taxon>Nematoda</taxon>
        <taxon>Chromadorea</taxon>
        <taxon>Rhabditida</taxon>
        <taxon>Rhabditina</taxon>
        <taxon>Rhabditomorpha</taxon>
        <taxon>Rhabditoidea</taxon>
        <taxon>Rhabditidae</taxon>
        <taxon>Peloderinae</taxon>
        <taxon>Caenorhabditis</taxon>
    </lineage>
</organism>
<dbReference type="InterPro" id="IPR029039">
    <property type="entry name" value="Flavoprotein-like_sf"/>
</dbReference>
<sequence>MNWDFNEVDYNQKEMYEVLTRYWSVGKAPIFFAASNTSADYTASNWMDKCYERFNEIGGKYVVFWLVGEDMYCEAVVRGPTVINTPTYEQKYLFRVEFQRTWCPSS</sequence>
<proteinExistence type="predicted"/>
<protein>
    <submittedName>
        <fullName evidence="1">Uncharacterized protein</fullName>
    </submittedName>
</protein>
<reference evidence="2" key="1">
    <citation type="submission" date="2010-08" db="EMBL/GenBank/DDBJ databases">
        <authorList>
            <consortium name="Caenorhabditis japonica Sequencing Consortium"/>
            <person name="Wilson R.K."/>
        </authorList>
    </citation>
    <scope>NUCLEOTIDE SEQUENCE [LARGE SCALE GENOMIC DNA]</scope>
    <source>
        <strain evidence="2">DF5081</strain>
    </source>
</reference>